<feature type="domain" description="DUF4166" evidence="2">
    <location>
        <begin position="16"/>
        <end position="177"/>
    </location>
</feature>
<dbReference type="Proteomes" id="UP000192761">
    <property type="component" value="Unassembled WGS sequence"/>
</dbReference>
<gene>
    <name evidence="3" type="ORF">SAMN02745857_04123</name>
</gene>
<sequence length="191" mass="21596">MTSCVSDWFGPRFDALHPQLQQLHLHGGQLDGTVTMRFGSGLAGLIGKRLARKLGAPTQAGEHAFHVDIRHGDRKLHWDRRFDNAHWMHSTFEPVGRYPEGCWLEQTGPLKLRLTVDVIDGGWHWRKLGVRVGGIPLPNWLFPHSTAWKRIEDGQYRFYVAFSLPVFGLLLAYGGQLQPALATDSSQPRQP</sequence>
<dbReference type="InterPro" id="IPR025311">
    <property type="entry name" value="DUF4166"/>
</dbReference>
<evidence type="ECO:0000313" key="4">
    <source>
        <dbReference type="Proteomes" id="UP000192761"/>
    </source>
</evidence>
<accession>A0A1W1Y0W4</accession>
<keyword evidence="4" id="KW-1185">Reference proteome</keyword>
<evidence type="ECO:0000259" key="2">
    <source>
        <dbReference type="Pfam" id="PF13761"/>
    </source>
</evidence>
<dbReference type="Pfam" id="PF13761">
    <property type="entry name" value="DUF4166"/>
    <property type="match status" value="1"/>
</dbReference>
<keyword evidence="1" id="KW-0472">Membrane</keyword>
<dbReference type="STRING" id="1121001.SAMN02745857_04123"/>
<feature type="transmembrane region" description="Helical" evidence="1">
    <location>
        <begin position="158"/>
        <end position="175"/>
    </location>
</feature>
<evidence type="ECO:0000256" key="1">
    <source>
        <dbReference type="SAM" id="Phobius"/>
    </source>
</evidence>
<dbReference type="AlphaFoldDB" id="A0A1W1Y0W4"/>
<protein>
    <recommendedName>
        <fullName evidence="2">DUF4166 domain-containing protein</fullName>
    </recommendedName>
</protein>
<organism evidence="3 4">
    <name type="scientific">Andreprevotia lacus DSM 23236</name>
    <dbReference type="NCBI Taxonomy" id="1121001"/>
    <lineage>
        <taxon>Bacteria</taxon>
        <taxon>Pseudomonadati</taxon>
        <taxon>Pseudomonadota</taxon>
        <taxon>Betaproteobacteria</taxon>
        <taxon>Neisseriales</taxon>
        <taxon>Chitinibacteraceae</taxon>
        <taxon>Andreprevotia</taxon>
    </lineage>
</organism>
<evidence type="ECO:0000313" key="3">
    <source>
        <dbReference type="EMBL" id="SMC29782.1"/>
    </source>
</evidence>
<dbReference type="EMBL" id="FWXD01000044">
    <property type="protein sequence ID" value="SMC29782.1"/>
    <property type="molecule type" value="Genomic_DNA"/>
</dbReference>
<proteinExistence type="predicted"/>
<keyword evidence="1" id="KW-1133">Transmembrane helix</keyword>
<keyword evidence="1" id="KW-0812">Transmembrane</keyword>
<reference evidence="3 4" key="1">
    <citation type="submission" date="2017-04" db="EMBL/GenBank/DDBJ databases">
        <authorList>
            <person name="Afonso C.L."/>
            <person name="Miller P.J."/>
            <person name="Scott M.A."/>
            <person name="Spackman E."/>
            <person name="Goraichik I."/>
            <person name="Dimitrov K.M."/>
            <person name="Suarez D.L."/>
            <person name="Swayne D.E."/>
        </authorList>
    </citation>
    <scope>NUCLEOTIDE SEQUENCE [LARGE SCALE GENOMIC DNA]</scope>
    <source>
        <strain evidence="3 4">DSM 23236</strain>
    </source>
</reference>
<dbReference type="OrthoDB" id="9154479at2"/>
<name>A0A1W1Y0W4_9NEIS</name>
<dbReference type="RefSeq" id="WP_084093032.1">
    <property type="nucleotide sequence ID" value="NZ_FWXD01000044.1"/>
</dbReference>